<feature type="region of interest" description="Disordered" evidence="1">
    <location>
        <begin position="102"/>
        <end position="157"/>
    </location>
</feature>
<feature type="compositionally biased region" description="Basic and acidic residues" evidence="1">
    <location>
        <begin position="48"/>
        <end position="64"/>
    </location>
</feature>
<reference evidence="2 3" key="1">
    <citation type="submission" date="2019-02" db="EMBL/GenBank/DDBJ databases">
        <title>Genome sequencing of the rare red list fungi Phlebia centrifuga.</title>
        <authorList>
            <person name="Buettner E."/>
            <person name="Kellner H."/>
        </authorList>
    </citation>
    <scope>NUCLEOTIDE SEQUENCE [LARGE SCALE GENOMIC DNA]</scope>
    <source>
        <strain evidence="2 3">DSM 108282</strain>
    </source>
</reference>
<dbReference type="Proteomes" id="UP000309038">
    <property type="component" value="Unassembled WGS sequence"/>
</dbReference>
<evidence type="ECO:0000313" key="3">
    <source>
        <dbReference type="Proteomes" id="UP000309038"/>
    </source>
</evidence>
<accession>A0A4S4KUD1</accession>
<dbReference type="AlphaFoldDB" id="A0A4S4KUD1"/>
<dbReference type="EMBL" id="SGPJ01000007">
    <property type="protein sequence ID" value="THH02339.1"/>
    <property type="molecule type" value="Genomic_DNA"/>
</dbReference>
<protein>
    <submittedName>
        <fullName evidence="2">Uncharacterized protein</fullName>
    </submittedName>
</protein>
<sequence length="157" mass="17620">MNDLEIDVGEEIVEPEVDISSFLERQRLSPQPSSAPPPADDEDEDDIDRTLDHISHQTRQDSKSKKGRVHQIEWDESLEELTREKAAADAARELKARFKAKTANERAKTFSSKVPSRPSTKGNVHKSYAEAPALPIDIAKPKNEKEGMEDFLDDLLG</sequence>
<keyword evidence="3" id="KW-1185">Reference proteome</keyword>
<feature type="compositionally biased region" description="Polar residues" evidence="1">
    <location>
        <begin position="109"/>
        <end position="122"/>
    </location>
</feature>
<organism evidence="2 3">
    <name type="scientific">Hermanssonia centrifuga</name>
    <dbReference type="NCBI Taxonomy" id="98765"/>
    <lineage>
        <taxon>Eukaryota</taxon>
        <taxon>Fungi</taxon>
        <taxon>Dikarya</taxon>
        <taxon>Basidiomycota</taxon>
        <taxon>Agaricomycotina</taxon>
        <taxon>Agaricomycetes</taxon>
        <taxon>Polyporales</taxon>
        <taxon>Meruliaceae</taxon>
        <taxon>Hermanssonia</taxon>
    </lineage>
</organism>
<name>A0A4S4KUD1_9APHY</name>
<feature type="region of interest" description="Disordered" evidence="1">
    <location>
        <begin position="22"/>
        <end position="70"/>
    </location>
</feature>
<proteinExistence type="predicted"/>
<evidence type="ECO:0000256" key="1">
    <source>
        <dbReference type="SAM" id="MobiDB-lite"/>
    </source>
</evidence>
<evidence type="ECO:0000313" key="2">
    <source>
        <dbReference type="EMBL" id="THH02339.1"/>
    </source>
</evidence>
<gene>
    <name evidence="2" type="ORF">EW026_g491</name>
</gene>
<feature type="compositionally biased region" description="Basic and acidic residues" evidence="1">
    <location>
        <begin position="139"/>
        <end position="148"/>
    </location>
</feature>
<comment type="caution">
    <text evidence="2">The sequence shown here is derived from an EMBL/GenBank/DDBJ whole genome shotgun (WGS) entry which is preliminary data.</text>
</comment>